<evidence type="ECO:0000256" key="1">
    <source>
        <dbReference type="SAM" id="MobiDB-lite"/>
    </source>
</evidence>
<dbReference type="EMBL" id="MFFB01000006">
    <property type="protein sequence ID" value="OGE96239.1"/>
    <property type="molecule type" value="Genomic_DNA"/>
</dbReference>
<name>A0A1F5Q221_9BACT</name>
<dbReference type="AlphaFoldDB" id="A0A1F5Q221"/>
<dbReference type="Proteomes" id="UP000177281">
    <property type="component" value="Unassembled WGS sequence"/>
</dbReference>
<sequence>MKDFTMIPNETYEAFLCGEITLSEWAVLIWIYQKSNPTKGRSVVNYPDMVSQFKPLIKYDNARKILSSLRKHKWVYFKPHRGSGGAFPVYPCPLMLSSGQIQVIDRVTGERKVIDDPDPRPKLRRKRTLVPPNSSQLSSSNHNSDKQNAPSIKGQGQLE</sequence>
<gene>
    <name evidence="2" type="ORF">A3B10_02915</name>
</gene>
<accession>A0A1F5Q221</accession>
<evidence type="ECO:0000313" key="3">
    <source>
        <dbReference type="Proteomes" id="UP000177281"/>
    </source>
</evidence>
<feature type="compositionally biased region" description="Basic and acidic residues" evidence="1">
    <location>
        <begin position="110"/>
        <end position="121"/>
    </location>
</feature>
<comment type="caution">
    <text evidence="2">The sequence shown here is derived from an EMBL/GenBank/DDBJ whole genome shotgun (WGS) entry which is preliminary data.</text>
</comment>
<evidence type="ECO:0000313" key="2">
    <source>
        <dbReference type="EMBL" id="OGE96239.1"/>
    </source>
</evidence>
<reference evidence="2 3" key="1">
    <citation type="journal article" date="2016" name="Nat. Commun.">
        <title>Thousands of microbial genomes shed light on interconnected biogeochemical processes in an aquifer system.</title>
        <authorList>
            <person name="Anantharaman K."/>
            <person name="Brown C.T."/>
            <person name="Hug L.A."/>
            <person name="Sharon I."/>
            <person name="Castelle C.J."/>
            <person name="Probst A.J."/>
            <person name="Thomas B.C."/>
            <person name="Singh A."/>
            <person name="Wilkins M.J."/>
            <person name="Karaoz U."/>
            <person name="Brodie E.L."/>
            <person name="Williams K.H."/>
            <person name="Hubbard S.S."/>
            <person name="Banfield J.F."/>
        </authorList>
    </citation>
    <scope>NUCLEOTIDE SEQUENCE [LARGE SCALE GENOMIC DNA]</scope>
</reference>
<protein>
    <submittedName>
        <fullName evidence="2">Uncharacterized protein</fullName>
    </submittedName>
</protein>
<organism evidence="2 3">
    <name type="scientific">Candidatus Doudnabacteria bacterium RIFCSPLOWO2_01_FULL_44_21</name>
    <dbReference type="NCBI Taxonomy" id="1817841"/>
    <lineage>
        <taxon>Bacteria</taxon>
        <taxon>Candidatus Doudnaibacteriota</taxon>
    </lineage>
</organism>
<feature type="region of interest" description="Disordered" evidence="1">
    <location>
        <begin position="110"/>
        <end position="159"/>
    </location>
</feature>
<proteinExistence type="predicted"/>
<feature type="compositionally biased region" description="Low complexity" evidence="1">
    <location>
        <begin position="129"/>
        <end position="142"/>
    </location>
</feature>